<dbReference type="AlphaFoldDB" id="A0A085N0V3"/>
<reference evidence="2" key="1">
    <citation type="journal article" date="2014" name="Nat. Genet.">
        <title>Genome and transcriptome of the porcine whipworm Trichuris suis.</title>
        <authorList>
            <person name="Jex A.R."/>
            <person name="Nejsum P."/>
            <person name="Schwarz E.M."/>
            <person name="Hu L."/>
            <person name="Young N.D."/>
            <person name="Hall R.S."/>
            <person name="Korhonen P.K."/>
            <person name="Liao S."/>
            <person name="Thamsborg S."/>
            <person name="Xia J."/>
            <person name="Xu P."/>
            <person name="Wang S."/>
            <person name="Scheerlinck J.P."/>
            <person name="Hofmann A."/>
            <person name="Sternberg P.W."/>
            <person name="Wang J."/>
            <person name="Gasser R.B."/>
        </authorList>
    </citation>
    <scope>NUCLEOTIDE SEQUENCE [LARGE SCALE GENOMIC DNA]</scope>
    <source>
        <strain evidence="2">DCEP-RM93F</strain>
    </source>
</reference>
<dbReference type="InterPro" id="IPR008042">
    <property type="entry name" value="Retrotrans_Pao"/>
</dbReference>
<dbReference type="Gene3D" id="3.30.420.10">
    <property type="entry name" value="Ribonuclease H-like superfamily/Ribonuclease H"/>
    <property type="match status" value="1"/>
</dbReference>
<dbReference type="InterPro" id="IPR036397">
    <property type="entry name" value="RNaseH_sf"/>
</dbReference>
<dbReference type="SUPFAM" id="SSF53098">
    <property type="entry name" value="Ribonuclease H-like"/>
    <property type="match status" value="1"/>
</dbReference>
<dbReference type="Proteomes" id="UP000030758">
    <property type="component" value="Unassembled WGS sequence"/>
</dbReference>
<protein>
    <recommendedName>
        <fullName evidence="1">Integrase catalytic domain-containing protein</fullName>
    </recommendedName>
</protein>
<sequence length="582" mass="66115">MYALKCAIETFAPAEVTARCQRQFYVDNYLDSFEFLEDAARVTRNLKEALMEGGFILTKWSSCKTELLEHFPETDRSDGIVNLRLSDTPLENVLGLLWDQRSDSFRFASDVDSRIVKTKRQMLSAVASLYDPLGFLAPVIVTAKLLMRETTCLNTDWDEDLDKKLSQQFQDWSSKISSIRSLLIPRWLSLSSEVAKIELHSFSDASETAFGAVVYLRTISTSGTVNVSFLMAKTRIAPRRPLTIPRLELQAAVMAVRLVDTIKQEMGLPVDRTVYWTDSTTVLYWLHVPARMRSFVVHRVAEILEFSEANNWRYVPGNLNPADDASRGLPANKLHDGHRWFLGPPFLVEQESTWPKNIVASPSEEAGLETLGPTRWVGAMSAAETIASLHLIDVTSSYKRILRIMAYVCRFAYRRFRDVHAGTERVLADLRAEFWITGGRRLERRVLGKCLHCRKLTAVPKQMMMSDLPSERLDFHAPAFANVGIDFFGPFEVIVKRSREKRYGCIFTCLVSRAVHLELTPSLNLNSVIQAVKRFISRRGRPRIMMSDNGSSFVKAAKCLRREWSEVDIEGLSASLADLRIK</sequence>
<feature type="domain" description="Integrase catalytic" evidence="1">
    <location>
        <begin position="474"/>
        <end position="582"/>
    </location>
</feature>
<evidence type="ECO:0000313" key="2">
    <source>
        <dbReference type="EMBL" id="KFD63099.1"/>
    </source>
</evidence>
<accession>A0A085N0V3</accession>
<dbReference type="Pfam" id="PF05380">
    <property type="entry name" value="Peptidase_A17"/>
    <property type="match status" value="1"/>
</dbReference>
<dbReference type="EMBL" id="KL367580">
    <property type="protein sequence ID" value="KFD63099.1"/>
    <property type="molecule type" value="Genomic_DNA"/>
</dbReference>
<dbReference type="PROSITE" id="PS50994">
    <property type="entry name" value="INTEGRASE"/>
    <property type="match status" value="1"/>
</dbReference>
<evidence type="ECO:0000259" key="1">
    <source>
        <dbReference type="PROSITE" id="PS50994"/>
    </source>
</evidence>
<name>A0A085N0V3_9BILA</name>
<dbReference type="PANTHER" id="PTHR47331">
    <property type="entry name" value="PHD-TYPE DOMAIN-CONTAINING PROTEIN"/>
    <property type="match status" value="1"/>
</dbReference>
<dbReference type="GO" id="GO:0015074">
    <property type="term" value="P:DNA integration"/>
    <property type="evidence" value="ECO:0007669"/>
    <property type="project" value="InterPro"/>
</dbReference>
<gene>
    <name evidence="2" type="ORF">M514_24686</name>
</gene>
<proteinExistence type="predicted"/>
<dbReference type="InterPro" id="IPR001584">
    <property type="entry name" value="Integrase_cat-core"/>
</dbReference>
<dbReference type="GO" id="GO:0003676">
    <property type="term" value="F:nucleic acid binding"/>
    <property type="evidence" value="ECO:0007669"/>
    <property type="project" value="InterPro"/>
</dbReference>
<dbReference type="PANTHER" id="PTHR47331:SF4">
    <property type="entry name" value="PEPTIDASE S1 DOMAIN-CONTAINING PROTEIN"/>
    <property type="match status" value="1"/>
</dbReference>
<organism evidence="2">
    <name type="scientific">Trichuris suis</name>
    <name type="common">pig whipworm</name>
    <dbReference type="NCBI Taxonomy" id="68888"/>
    <lineage>
        <taxon>Eukaryota</taxon>
        <taxon>Metazoa</taxon>
        <taxon>Ecdysozoa</taxon>
        <taxon>Nematoda</taxon>
        <taxon>Enoplea</taxon>
        <taxon>Dorylaimia</taxon>
        <taxon>Trichinellida</taxon>
        <taxon>Trichuridae</taxon>
        <taxon>Trichuris</taxon>
    </lineage>
</organism>
<dbReference type="InterPro" id="IPR012337">
    <property type="entry name" value="RNaseH-like_sf"/>
</dbReference>